<protein>
    <submittedName>
        <fullName evidence="2">Uncharacterized protein</fullName>
    </submittedName>
</protein>
<evidence type="ECO:0000256" key="1">
    <source>
        <dbReference type="SAM" id="MobiDB-lite"/>
    </source>
</evidence>
<comment type="caution">
    <text evidence="2">The sequence shown here is derived from an EMBL/GenBank/DDBJ whole genome shotgun (WGS) entry which is preliminary data.</text>
</comment>
<accession>A0A919VTU6</accession>
<proteinExistence type="predicted"/>
<dbReference type="EMBL" id="BOQL01000058">
    <property type="protein sequence ID" value="GIM75642.1"/>
    <property type="molecule type" value="Genomic_DNA"/>
</dbReference>
<evidence type="ECO:0000313" key="2">
    <source>
        <dbReference type="EMBL" id="GIM75642.1"/>
    </source>
</evidence>
<evidence type="ECO:0000313" key="3">
    <source>
        <dbReference type="Proteomes" id="UP000681340"/>
    </source>
</evidence>
<gene>
    <name evidence="2" type="ORF">Aau02nite_66900</name>
</gene>
<sequence>MLGPRQQHQRTHLPESLLTLSDRGTTQRSVPDLVSVINGSRRRILEFGWQLSDRNGGDCAEVTGDLPDGSHSLVR</sequence>
<organism evidence="2 3">
    <name type="scientific">Actinoplanes auranticolor</name>
    <dbReference type="NCBI Taxonomy" id="47988"/>
    <lineage>
        <taxon>Bacteria</taxon>
        <taxon>Bacillati</taxon>
        <taxon>Actinomycetota</taxon>
        <taxon>Actinomycetes</taxon>
        <taxon>Micromonosporales</taxon>
        <taxon>Micromonosporaceae</taxon>
        <taxon>Actinoplanes</taxon>
    </lineage>
</organism>
<name>A0A919VTU6_9ACTN</name>
<keyword evidence="3" id="KW-1185">Reference proteome</keyword>
<reference evidence="2" key="1">
    <citation type="submission" date="2021-03" db="EMBL/GenBank/DDBJ databases">
        <title>Whole genome shotgun sequence of Actinoplanes auranticolor NBRC 12245.</title>
        <authorList>
            <person name="Komaki H."/>
            <person name="Tamura T."/>
        </authorList>
    </citation>
    <scope>NUCLEOTIDE SEQUENCE</scope>
    <source>
        <strain evidence="2">NBRC 12245</strain>
    </source>
</reference>
<dbReference type="Proteomes" id="UP000681340">
    <property type="component" value="Unassembled WGS sequence"/>
</dbReference>
<dbReference type="AlphaFoldDB" id="A0A919VTU6"/>
<feature type="region of interest" description="Disordered" evidence="1">
    <location>
        <begin position="1"/>
        <end position="25"/>
    </location>
</feature>